<gene>
    <name evidence="2" type="ORF">M440DRAFT_1397785</name>
</gene>
<name>A0A2T4CFT6_TRILO</name>
<proteinExistence type="predicted"/>
<sequence length="54" mass="6166">MWFTATSAFPFLSLCLCWPFVYQCIICWMTDTEDAVRGGTVWDLLLALRGCTVL</sequence>
<feature type="chain" id="PRO_5044285637" evidence="1">
    <location>
        <begin position="24"/>
        <end position="54"/>
    </location>
</feature>
<evidence type="ECO:0000256" key="1">
    <source>
        <dbReference type="SAM" id="SignalP"/>
    </source>
</evidence>
<feature type="signal peptide" evidence="1">
    <location>
        <begin position="1"/>
        <end position="23"/>
    </location>
</feature>
<accession>A0A2T4CFT6</accession>
<evidence type="ECO:0000313" key="3">
    <source>
        <dbReference type="Proteomes" id="UP000240760"/>
    </source>
</evidence>
<organism evidence="2 3">
    <name type="scientific">Trichoderma longibrachiatum ATCC 18648</name>
    <dbReference type="NCBI Taxonomy" id="983965"/>
    <lineage>
        <taxon>Eukaryota</taxon>
        <taxon>Fungi</taxon>
        <taxon>Dikarya</taxon>
        <taxon>Ascomycota</taxon>
        <taxon>Pezizomycotina</taxon>
        <taxon>Sordariomycetes</taxon>
        <taxon>Hypocreomycetidae</taxon>
        <taxon>Hypocreales</taxon>
        <taxon>Hypocreaceae</taxon>
        <taxon>Trichoderma</taxon>
    </lineage>
</organism>
<dbReference type="Proteomes" id="UP000240760">
    <property type="component" value="Unassembled WGS sequence"/>
</dbReference>
<keyword evidence="1" id="KW-0732">Signal</keyword>
<reference evidence="2 3" key="1">
    <citation type="submission" date="2016-07" db="EMBL/GenBank/DDBJ databases">
        <title>Multiple horizontal gene transfer events from other fungi enriched the ability of initially mycotrophic Trichoderma (Ascomycota) to feed on dead plant biomass.</title>
        <authorList>
            <consortium name="DOE Joint Genome Institute"/>
            <person name="Aerts A."/>
            <person name="Atanasova L."/>
            <person name="Chenthamara K."/>
            <person name="Zhang J."/>
            <person name="Grujic M."/>
            <person name="Henrissat B."/>
            <person name="Kuo A."/>
            <person name="Salamov A."/>
            <person name="Lipzen A."/>
            <person name="Labutti K."/>
            <person name="Barry K."/>
            <person name="Miao Y."/>
            <person name="Rahimi M.J."/>
            <person name="Shen Q."/>
            <person name="Grigoriev I.V."/>
            <person name="Kubicek C.P."/>
            <person name="Druzhinina I.S."/>
        </authorList>
    </citation>
    <scope>NUCLEOTIDE SEQUENCE [LARGE SCALE GENOMIC DNA]</scope>
    <source>
        <strain evidence="2 3">ATCC 18648</strain>
    </source>
</reference>
<evidence type="ECO:0000313" key="2">
    <source>
        <dbReference type="EMBL" id="PTB80429.1"/>
    </source>
</evidence>
<dbReference type="EMBL" id="KZ679127">
    <property type="protein sequence ID" value="PTB80429.1"/>
    <property type="molecule type" value="Genomic_DNA"/>
</dbReference>
<keyword evidence="3" id="KW-1185">Reference proteome</keyword>
<protein>
    <submittedName>
        <fullName evidence="2">Uncharacterized protein</fullName>
    </submittedName>
</protein>
<dbReference type="AlphaFoldDB" id="A0A2T4CFT6"/>